<dbReference type="GO" id="GO:0005886">
    <property type="term" value="C:plasma membrane"/>
    <property type="evidence" value="ECO:0007669"/>
    <property type="project" value="UniProtKB-SubCell"/>
</dbReference>
<evidence type="ECO:0000256" key="5">
    <source>
        <dbReference type="ARBA" id="ARBA00023136"/>
    </source>
</evidence>
<comment type="subcellular location">
    <subcellularLocation>
        <location evidence="1">Cell membrane</location>
        <topology evidence="1">Multi-pass membrane protein</topology>
    </subcellularLocation>
</comment>
<feature type="domain" description="MrpA C-terminal/MbhD" evidence="8">
    <location>
        <begin position="11"/>
        <end position="74"/>
    </location>
</feature>
<dbReference type="AlphaFoldDB" id="A0A1I4V2Z8"/>
<dbReference type="InterPro" id="IPR042106">
    <property type="entry name" value="Nuo/plastoQ_OxRdtase_6_NuoJ"/>
</dbReference>
<feature type="region of interest" description="Disordered" evidence="6">
    <location>
        <begin position="76"/>
        <end position="95"/>
    </location>
</feature>
<evidence type="ECO:0000256" key="2">
    <source>
        <dbReference type="ARBA" id="ARBA00022475"/>
    </source>
</evidence>
<keyword evidence="5 7" id="KW-0472">Membrane</keyword>
<evidence type="ECO:0000256" key="4">
    <source>
        <dbReference type="ARBA" id="ARBA00022989"/>
    </source>
</evidence>
<feature type="transmembrane region" description="Helical" evidence="7">
    <location>
        <begin position="28"/>
        <end position="46"/>
    </location>
</feature>
<evidence type="ECO:0000256" key="3">
    <source>
        <dbReference type="ARBA" id="ARBA00022692"/>
    </source>
</evidence>
<proteinExistence type="predicted"/>
<name>A0A1I4V2Z8_9HYPH</name>
<evidence type="ECO:0000256" key="6">
    <source>
        <dbReference type="SAM" id="MobiDB-lite"/>
    </source>
</evidence>
<keyword evidence="4 7" id="KW-1133">Transmembrane helix</keyword>
<dbReference type="InterPro" id="IPR025383">
    <property type="entry name" value="MrpA_C/MbhD"/>
</dbReference>
<evidence type="ECO:0000256" key="7">
    <source>
        <dbReference type="SAM" id="Phobius"/>
    </source>
</evidence>
<feature type="compositionally biased region" description="Basic and acidic residues" evidence="6">
    <location>
        <begin position="85"/>
        <end position="95"/>
    </location>
</feature>
<sequence length="95" mass="9675">MSAILALLLLLTAASGTAVVLIREPRRQVFAIGLNGLILTVLFTALQAPDVALSELAVGTAAVPLLFVVALSAVRTASPSQSADPGDHTKSPEDA</sequence>
<evidence type="ECO:0000313" key="9">
    <source>
        <dbReference type="EMBL" id="SFM95589.1"/>
    </source>
</evidence>
<keyword evidence="10" id="KW-1185">Reference proteome</keyword>
<dbReference type="OrthoDB" id="4337946at2"/>
<organism evidence="9 10">
    <name type="scientific">Methylobacterium pseudosasicola</name>
    <dbReference type="NCBI Taxonomy" id="582667"/>
    <lineage>
        <taxon>Bacteria</taxon>
        <taxon>Pseudomonadati</taxon>
        <taxon>Pseudomonadota</taxon>
        <taxon>Alphaproteobacteria</taxon>
        <taxon>Hyphomicrobiales</taxon>
        <taxon>Methylobacteriaceae</taxon>
        <taxon>Methylobacterium</taxon>
    </lineage>
</organism>
<dbReference type="EMBL" id="FOTK01000085">
    <property type="protein sequence ID" value="SFM95589.1"/>
    <property type="molecule type" value="Genomic_DNA"/>
</dbReference>
<accession>A0A1I4V2Z8</accession>
<evidence type="ECO:0000259" key="8">
    <source>
        <dbReference type="Pfam" id="PF13244"/>
    </source>
</evidence>
<keyword evidence="2" id="KW-1003">Cell membrane</keyword>
<feature type="transmembrane region" description="Helical" evidence="7">
    <location>
        <begin position="53"/>
        <end position="74"/>
    </location>
</feature>
<evidence type="ECO:0000256" key="1">
    <source>
        <dbReference type="ARBA" id="ARBA00004651"/>
    </source>
</evidence>
<dbReference type="STRING" id="582667.SAMN05192568_10859"/>
<keyword evidence="3 7" id="KW-0812">Transmembrane</keyword>
<evidence type="ECO:0000313" key="10">
    <source>
        <dbReference type="Proteomes" id="UP000199048"/>
    </source>
</evidence>
<protein>
    <submittedName>
        <fullName evidence="9">Uncharacterized MnhB-related membrane protein</fullName>
    </submittedName>
</protein>
<dbReference type="Pfam" id="PF13244">
    <property type="entry name" value="MbhD"/>
    <property type="match status" value="1"/>
</dbReference>
<reference evidence="10" key="1">
    <citation type="submission" date="2016-10" db="EMBL/GenBank/DDBJ databases">
        <authorList>
            <person name="Varghese N."/>
            <person name="Submissions S."/>
        </authorList>
    </citation>
    <scope>NUCLEOTIDE SEQUENCE [LARGE SCALE GENOMIC DNA]</scope>
    <source>
        <strain evidence="10">BL36</strain>
    </source>
</reference>
<dbReference type="Proteomes" id="UP000199048">
    <property type="component" value="Unassembled WGS sequence"/>
</dbReference>
<dbReference type="RefSeq" id="WP_092047316.1">
    <property type="nucleotide sequence ID" value="NZ_FOTK01000085.1"/>
</dbReference>
<gene>
    <name evidence="9" type="ORF">SAMN05192568_10859</name>
</gene>
<dbReference type="Gene3D" id="1.20.120.1200">
    <property type="entry name" value="NADH-ubiquinone/plastoquinone oxidoreductase chain 6, subunit NuoJ"/>
    <property type="match status" value="1"/>
</dbReference>